<evidence type="ECO:0000259" key="3">
    <source>
        <dbReference type="Pfam" id="PF12850"/>
    </source>
</evidence>
<comment type="similarity">
    <text evidence="1 2">Belongs to the metallophosphoesterase superfamily. YfcE family.</text>
</comment>
<proteinExistence type="inferred from homology"/>
<organism evidence="4 5">
    <name type="scientific">Caldimonas brevitalea</name>
    <dbReference type="NCBI Taxonomy" id="413882"/>
    <lineage>
        <taxon>Bacteria</taxon>
        <taxon>Pseudomonadati</taxon>
        <taxon>Pseudomonadota</taxon>
        <taxon>Betaproteobacteria</taxon>
        <taxon>Burkholderiales</taxon>
        <taxon>Sphaerotilaceae</taxon>
        <taxon>Caldimonas</taxon>
    </lineage>
</organism>
<name>A0A0G3BBP3_9BURK</name>
<evidence type="ECO:0000313" key="4">
    <source>
        <dbReference type="EMBL" id="AKJ26732.1"/>
    </source>
</evidence>
<dbReference type="NCBIfam" id="TIGR00040">
    <property type="entry name" value="yfcE"/>
    <property type="match status" value="1"/>
</dbReference>
<keyword evidence="2" id="KW-0479">Metal-binding</keyword>
<dbReference type="InterPro" id="IPR000979">
    <property type="entry name" value="Phosphodiesterase_MJ0936/Vps29"/>
</dbReference>
<dbReference type="RefSeq" id="WP_047193006.1">
    <property type="nucleotide sequence ID" value="NZ_CP011371.1"/>
</dbReference>
<protein>
    <recommendedName>
        <fullName evidence="2">Phosphoesterase</fullName>
        <ecNumber evidence="2">3.1.4.-</ecNumber>
    </recommendedName>
</protein>
<dbReference type="Proteomes" id="UP000035352">
    <property type="component" value="Chromosome"/>
</dbReference>
<dbReference type="PANTHER" id="PTHR11124">
    <property type="entry name" value="VACUOLAR SORTING PROTEIN VPS29"/>
    <property type="match status" value="1"/>
</dbReference>
<dbReference type="OrthoDB" id="9785951at2"/>
<dbReference type="GO" id="GO:0046872">
    <property type="term" value="F:metal ion binding"/>
    <property type="evidence" value="ECO:0007669"/>
    <property type="project" value="UniProtKB-KW"/>
</dbReference>
<dbReference type="GO" id="GO:0016787">
    <property type="term" value="F:hydrolase activity"/>
    <property type="evidence" value="ECO:0007669"/>
    <property type="project" value="UniProtKB-UniRule"/>
</dbReference>
<dbReference type="InterPro" id="IPR024654">
    <property type="entry name" value="Calcineurin-like_PHP_lpxH"/>
</dbReference>
<accession>A0A0G3BBP3</accession>
<dbReference type="SUPFAM" id="SSF56300">
    <property type="entry name" value="Metallo-dependent phosphatases"/>
    <property type="match status" value="1"/>
</dbReference>
<reference evidence="4 5" key="1">
    <citation type="submission" date="2015-05" db="EMBL/GenBank/DDBJ databases">
        <authorList>
            <person name="Tang B."/>
            <person name="Yu Y."/>
        </authorList>
    </citation>
    <scope>NUCLEOTIDE SEQUENCE [LARGE SCALE GENOMIC DNA]</scope>
    <source>
        <strain evidence="4 5">DSM 7029</strain>
    </source>
</reference>
<dbReference type="STRING" id="413882.AAW51_0041"/>
<gene>
    <name evidence="4" type="ORF">AAW51_0041</name>
</gene>
<dbReference type="Pfam" id="PF12850">
    <property type="entry name" value="Metallophos_2"/>
    <property type="match status" value="1"/>
</dbReference>
<evidence type="ECO:0000256" key="2">
    <source>
        <dbReference type="RuleBase" id="RU362039"/>
    </source>
</evidence>
<comment type="cofactor">
    <cofactor evidence="2">
        <name>a divalent metal cation</name>
        <dbReference type="ChEBI" id="CHEBI:60240"/>
    </cofactor>
</comment>
<dbReference type="Gene3D" id="3.60.21.10">
    <property type="match status" value="1"/>
</dbReference>
<dbReference type="EMBL" id="CP011371">
    <property type="protein sequence ID" value="AKJ26732.1"/>
    <property type="molecule type" value="Genomic_DNA"/>
</dbReference>
<feature type="domain" description="Calcineurin-like phosphoesterase" evidence="3">
    <location>
        <begin position="10"/>
        <end position="143"/>
    </location>
</feature>
<evidence type="ECO:0000256" key="1">
    <source>
        <dbReference type="ARBA" id="ARBA00008950"/>
    </source>
</evidence>
<dbReference type="InterPro" id="IPR029052">
    <property type="entry name" value="Metallo-depent_PP-like"/>
</dbReference>
<dbReference type="AlphaFoldDB" id="A0A0G3BBP3"/>
<dbReference type="EC" id="3.1.4.-" evidence="2"/>
<dbReference type="KEGG" id="pbh:AAW51_0041"/>
<evidence type="ECO:0000313" key="5">
    <source>
        <dbReference type="Proteomes" id="UP000035352"/>
    </source>
</evidence>
<dbReference type="PATRIC" id="fig|413882.6.peg.43"/>
<sequence length="165" mass="17600">MTGDRSSFDVGVISDTHGLLRPQALAALAGCRHILHGGDIGGPDILERLADIAPVSAVRGNNDRGAWAERLPEQLRLELGGVVFFMLHDLAQLPPLPDGVQVLVSGHSHKPRLQQRDGVWWLNPGSAGPRRFTLPISVARVSVGAAGPEPRLIELALPATATARR</sequence>
<keyword evidence="5" id="KW-1185">Reference proteome</keyword>